<dbReference type="GO" id="GO:0005721">
    <property type="term" value="C:pericentric heterochromatin"/>
    <property type="evidence" value="ECO:0007669"/>
    <property type="project" value="UniProtKB-ARBA"/>
</dbReference>
<feature type="non-terminal residue" evidence="12">
    <location>
        <position position="594"/>
    </location>
</feature>
<evidence type="ECO:0000313" key="13">
    <source>
        <dbReference type="Proteomes" id="UP000541249"/>
    </source>
</evidence>
<comment type="subcellular location">
    <subcellularLocation>
        <location evidence="1">Nucleus</location>
    </subcellularLocation>
</comment>
<feature type="compositionally biased region" description="Basic residues" evidence="10">
    <location>
        <begin position="179"/>
        <end position="194"/>
    </location>
</feature>
<dbReference type="Proteomes" id="UP000541249">
    <property type="component" value="Unassembled WGS sequence"/>
</dbReference>
<evidence type="ECO:0000259" key="11">
    <source>
        <dbReference type="Pfam" id="PF11699"/>
    </source>
</evidence>
<dbReference type="OrthoDB" id="1939643at2759"/>
<dbReference type="AlphaFoldDB" id="A0A7L4D4T3"/>
<feature type="region of interest" description="Disordered" evidence="10">
    <location>
        <begin position="274"/>
        <end position="338"/>
    </location>
</feature>
<dbReference type="FunFam" id="2.60.120.10:FF:000033">
    <property type="entry name" value="Centromere protein C 1"/>
    <property type="match status" value="1"/>
</dbReference>
<dbReference type="GO" id="GO:0051382">
    <property type="term" value="P:kinetochore assembly"/>
    <property type="evidence" value="ECO:0007669"/>
    <property type="project" value="InterPro"/>
</dbReference>
<evidence type="ECO:0000256" key="8">
    <source>
        <dbReference type="ARBA" id="ARBA00082151"/>
    </source>
</evidence>
<feature type="compositionally biased region" description="Polar residues" evidence="10">
    <location>
        <begin position="224"/>
        <end position="234"/>
    </location>
</feature>
<dbReference type="Pfam" id="PF11699">
    <property type="entry name" value="CENP-C_C"/>
    <property type="match status" value="1"/>
</dbReference>
<name>A0A7L4D4T3_9AVES</name>
<evidence type="ECO:0000256" key="3">
    <source>
        <dbReference type="ARBA" id="ARBA00023125"/>
    </source>
</evidence>
<dbReference type="PANTHER" id="PTHR16684:SF11">
    <property type="entry name" value="CENTROMERE PROTEIN C"/>
    <property type="match status" value="1"/>
</dbReference>
<feature type="compositionally biased region" description="Basic and acidic residues" evidence="10">
    <location>
        <begin position="78"/>
        <end position="90"/>
    </location>
</feature>
<feature type="compositionally biased region" description="Polar residues" evidence="10">
    <location>
        <begin position="139"/>
        <end position="153"/>
    </location>
</feature>
<reference evidence="12 13" key="1">
    <citation type="submission" date="2019-09" db="EMBL/GenBank/DDBJ databases">
        <title>Bird 10,000 Genomes (B10K) Project - Family phase.</title>
        <authorList>
            <person name="Zhang G."/>
        </authorList>
    </citation>
    <scope>NUCLEOTIDE SEQUENCE [LARGE SCALE GENOMIC DNA]</scope>
    <source>
        <strain evidence="12">B10K-DU-002-51</strain>
        <tissue evidence="12">Muscle</tissue>
    </source>
</reference>
<dbReference type="Gene3D" id="2.60.120.10">
    <property type="entry name" value="Jelly Rolls"/>
    <property type="match status" value="1"/>
</dbReference>
<evidence type="ECO:0000313" key="12">
    <source>
        <dbReference type="EMBL" id="NXW56938.1"/>
    </source>
</evidence>
<evidence type="ECO:0000256" key="5">
    <source>
        <dbReference type="ARBA" id="ARBA00053516"/>
    </source>
</evidence>
<dbReference type="GO" id="GO:0000776">
    <property type="term" value="C:kinetochore"/>
    <property type="evidence" value="ECO:0007669"/>
    <property type="project" value="InterPro"/>
</dbReference>
<keyword evidence="4" id="KW-0539">Nucleus</keyword>
<feature type="domain" description="Mif2/CENP-C cupin" evidence="11">
    <location>
        <begin position="510"/>
        <end position="592"/>
    </location>
</feature>
<dbReference type="InterPro" id="IPR011051">
    <property type="entry name" value="RmlC_Cupin_sf"/>
</dbReference>
<comment type="caution">
    <text evidence="12">The sequence shown here is derived from an EMBL/GenBank/DDBJ whole genome shotgun (WGS) entry which is preliminary data.</text>
</comment>
<feature type="non-terminal residue" evidence="12">
    <location>
        <position position="1"/>
    </location>
</feature>
<comment type="function">
    <text evidence="5">Component of the CENPA-NAC (nucleosome-associated) complex, a complex that plays a central role in assembly of kinetochore proteins, mitotic progression and chromosome segregation. The CENPA-NAC complex recruits the CENPA-CAD (nucleosome distal) complex and may be involved in incorporation of newly synthesized CENPA into centromeres. CENPC recruits DNA methylation and DNMT3B to both centromeric and pericentromeric satellite repeats and regulates the histone code in these regions.</text>
</comment>
<evidence type="ECO:0000256" key="9">
    <source>
        <dbReference type="ARBA" id="ARBA00083562"/>
    </source>
</evidence>
<evidence type="ECO:0000256" key="4">
    <source>
        <dbReference type="ARBA" id="ARBA00023242"/>
    </source>
</evidence>
<proteinExistence type="inferred from homology"/>
<dbReference type="GO" id="GO:0005634">
    <property type="term" value="C:nucleus"/>
    <property type="evidence" value="ECO:0007669"/>
    <property type="project" value="UniProtKB-SubCell"/>
</dbReference>
<dbReference type="InterPro" id="IPR014710">
    <property type="entry name" value="RmlC-like_jellyroll"/>
</dbReference>
<feature type="compositionally biased region" description="Basic and acidic residues" evidence="10">
    <location>
        <begin position="159"/>
        <end position="169"/>
    </location>
</feature>
<protein>
    <recommendedName>
        <fullName evidence="7">Centromere protein C</fullName>
    </recommendedName>
    <alternativeName>
        <fullName evidence="8">Centromere autoantigen C</fullName>
    </alternativeName>
    <alternativeName>
        <fullName evidence="9">Centromere protein C 1</fullName>
    </alternativeName>
</protein>
<evidence type="ECO:0000256" key="7">
    <source>
        <dbReference type="ARBA" id="ARBA00068530"/>
    </source>
</evidence>
<dbReference type="EMBL" id="VZZY01007353">
    <property type="protein sequence ID" value="NXW56938.1"/>
    <property type="molecule type" value="Genomic_DNA"/>
</dbReference>
<dbReference type="PANTHER" id="PTHR16684">
    <property type="entry name" value="CENTROMERE PROTEIN C"/>
    <property type="match status" value="1"/>
</dbReference>
<dbReference type="GO" id="GO:0051455">
    <property type="term" value="P:spindle attachment to meiosis I kinetochore"/>
    <property type="evidence" value="ECO:0007669"/>
    <property type="project" value="TreeGrafter"/>
</dbReference>
<feature type="compositionally biased region" description="Basic and acidic residues" evidence="10">
    <location>
        <begin position="1"/>
        <end position="10"/>
    </location>
</feature>
<dbReference type="SUPFAM" id="SSF51182">
    <property type="entry name" value="RmlC-like cupins"/>
    <property type="match status" value="1"/>
</dbReference>
<dbReference type="InterPro" id="IPR025974">
    <property type="entry name" value="Mif2/CENP-C_cupin"/>
</dbReference>
<accession>A0A7L4D4T3</accession>
<evidence type="ECO:0000256" key="10">
    <source>
        <dbReference type="SAM" id="MobiDB-lite"/>
    </source>
</evidence>
<comment type="subunit">
    <text evidence="6">Oligomer. Component of the CENPA-NAC complex, at least composed of CENPA, CENPC, CENPH, CENPM, CENPN, CENPT and CENPU. The CENPA-NAC complex interacts with the CENPA-CAD complex, composed of CENPI, CENPK, CENPL, CENPO, CENPP, CENPQ, CENPR and CENPS. Binds to DAXX. Interacts with DNMT3B. Interacts directly with CENPA. Identified in a centromere complex containing histones H2A, H2B and H4, and at least CENPA, CENPB, CENPC, CENPT, CENPN, HJURP, SUPT16H, SSRP1 and RSF1. Interacts with MEIKIN.</text>
</comment>
<comment type="similarity">
    <text evidence="2">Belongs to the CENP-C/MIF2 family.</text>
</comment>
<evidence type="ECO:0000256" key="2">
    <source>
        <dbReference type="ARBA" id="ARBA00010291"/>
    </source>
</evidence>
<dbReference type="GO" id="GO:0019237">
    <property type="term" value="F:centromeric DNA binding"/>
    <property type="evidence" value="ECO:0007669"/>
    <property type="project" value="InterPro"/>
</dbReference>
<keyword evidence="13" id="KW-1185">Reference proteome</keyword>
<keyword evidence="3" id="KW-0238">DNA-binding</keyword>
<evidence type="ECO:0000256" key="6">
    <source>
        <dbReference type="ARBA" id="ARBA00064952"/>
    </source>
</evidence>
<feature type="compositionally biased region" description="Basic and acidic residues" evidence="10">
    <location>
        <begin position="22"/>
        <end position="41"/>
    </location>
</feature>
<gene>
    <name evidence="12" type="primary">Cenpc</name>
    <name evidence="12" type="ORF">EURGUL_R10751</name>
</gene>
<evidence type="ECO:0000256" key="1">
    <source>
        <dbReference type="ARBA" id="ARBA00004123"/>
    </source>
</evidence>
<organism evidence="12 13">
    <name type="scientific">Eurystomus gularis</name>
    <dbReference type="NCBI Taxonomy" id="325343"/>
    <lineage>
        <taxon>Eukaryota</taxon>
        <taxon>Metazoa</taxon>
        <taxon>Chordata</taxon>
        <taxon>Craniata</taxon>
        <taxon>Vertebrata</taxon>
        <taxon>Euteleostomi</taxon>
        <taxon>Archelosauria</taxon>
        <taxon>Archosauria</taxon>
        <taxon>Dinosauria</taxon>
        <taxon>Saurischia</taxon>
        <taxon>Theropoda</taxon>
        <taxon>Coelurosauria</taxon>
        <taxon>Aves</taxon>
        <taxon>Neognathae</taxon>
        <taxon>Neoaves</taxon>
        <taxon>Telluraves</taxon>
        <taxon>Coraciimorphae</taxon>
        <taxon>Coraciiformes</taxon>
        <taxon>Coraciidae</taxon>
        <taxon>Eurystomus</taxon>
    </lineage>
</organism>
<dbReference type="InterPro" id="IPR028386">
    <property type="entry name" value="CENP-C/Mif2/cnp3"/>
</dbReference>
<sequence>SEKEKTENKKGKNRKVQVEAPTKQKMDGLDVGVHDLERTSESDPVSNSEGKVLKSQRQNRTRMGKTKKDALRQGSPHQKKDMSGEPKAEELMLSQPGLETKASDAEQCKTQVMPSKDLPMPSAGQQQEWTASPKKNLRSSKNLRSASKASQQVAHKKKTAEQKLPEDTVAKTLAESPRKKLKKSGKKSSNKKPRLQREENSDSEEELEREPIKWNEAVTPPLHQESQTSVGQKLSETEKPQNVLRMLESLGADNETLLKALQYLVDSVKNSEKKQLPAQSSGKIPPKIHHRTNEGVYSNPEDAVSQTDSDSPFVQEMAGKKQKLPDEKIKRSKRKRHVQHVLHGPVLEHADKFASRSKSCEQDNIFSDSSEDLDFQVRDLLSNNIARHKIIMPSNTPNVRRTKRIRLKPLEYWRGERVNYAMSSSGSLVVSGILCPETEPHRKIKQRKGGRKQEREAKRGEIPADLDYILGEASKPTVVLDPLTNEEVLLECVNAKINHTCFFSDETVEVYKHLSTPAFATGRLILKPLKEKGHQYVYMDIIVFHVIYGKIIVTLHNTSYYLTTGDFFYVPAGNEYNIRNLLDEESILLFTQLK</sequence>
<feature type="region of interest" description="Disordered" evidence="10">
    <location>
        <begin position="1"/>
        <end position="239"/>
    </location>
</feature>
<dbReference type="GO" id="GO:0051315">
    <property type="term" value="P:attachment of mitotic spindle microtubules to kinetochore"/>
    <property type="evidence" value="ECO:0007669"/>
    <property type="project" value="TreeGrafter"/>
</dbReference>